<keyword evidence="3" id="KW-1185">Reference proteome</keyword>
<reference evidence="2 3" key="1">
    <citation type="journal article" date="2016" name="Mol. Biol. Evol.">
        <title>Comparative Genomics of Early-Diverging Mushroom-Forming Fungi Provides Insights into the Origins of Lignocellulose Decay Capabilities.</title>
        <authorList>
            <person name="Nagy L.G."/>
            <person name="Riley R."/>
            <person name="Tritt A."/>
            <person name="Adam C."/>
            <person name="Daum C."/>
            <person name="Floudas D."/>
            <person name="Sun H."/>
            <person name="Yadav J.S."/>
            <person name="Pangilinan J."/>
            <person name="Larsson K.H."/>
            <person name="Matsuura K."/>
            <person name="Barry K."/>
            <person name="Labutti K."/>
            <person name="Kuo R."/>
            <person name="Ohm R.A."/>
            <person name="Bhattacharya S.S."/>
            <person name="Shirouzu T."/>
            <person name="Yoshinaga Y."/>
            <person name="Martin F.M."/>
            <person name="Grigoriev I.V."/>
            <person name="Hibbett D.S."/>
        </authorList>
    </citation>
    <scope>NUCLEOTIDE SEQUENCE [LARGE SCALE GENOMIC DNA]</scope>
    <source>
        <strain evidence="2 3">HHB10207 ss-3</strain>
    </source>
</reference>
<dbReference type="Proteomes" id="UP000076798">
    <property type="component" value="Unassembled WGS sequence"/>
</dbReference>
<dbReference type="AlphaFoldDB" id="A0A165X0N9"/>
<proteinExistence type="predicted"/>
<feature type="region of interest" description="Disordered" evidence="1">
    <location>
        <begin position="148"/>
        <end position="175"/>
    </location>
</feature>
<evidence type="ECO:0000313" key="3">
    <source>
        <dbReference type="Proteomes" id="UP000076798"/>
    </source>
</evidence>
<dbReference type="EMBL" id="KV428481">
    <property type="protein sequence ID" value="KZT31721.1"/>
    <property type="molecule type" value="Genomic_DNA"/>
</dbReference>
<accession>A0A165X0N9</accession>
<sequence>MSNIRQVVERMVNLDLGEELTRLVESRKDFRSELQSFKEPWDLTFVNHPPSSTEADVIAAKYSDWDIDMAGNAGPFALRVGPRHRTNSTTIIYEATLVDFLNTTSSSASDDMGVVQSYAKEFRQEIMDALQRLHDLKRRIWLLQAGQSPQDTSPIIPDSVRHPTNMDSPYSSTRQ</sequence>
<organism evidence="2 3">
    <name type="scientific">Sistotremastrum suecicum HHB10207 ss-3</name>
    <dbReference type="NCBI Taxonomy" id="1314776"/>
    <lineage>
        <taxon>Eukaryota</taxon>
        <taxon>Fungi</taxon>
        <taxon>Dikarya</taxon>
        <taxon>Basidiomycota</taxon>
        <taxon>Agaricomycotina</taxon>
        <taxon>Agaricomycetes</taxon>
        <taxon>Sistotremastrales</taxon>
        <taxon>Sistotremastraceae</taxon>
        <taxon>Sistotremastrum</taxon>
    </lineage>
</organism>
<feature type="compositionally biased region" description="Polar residues" evidence="1">
    <location>
        <begin position="165"/>
        <end position="175"/>
    </location>
</feature>
<gene>
    <name evidence="2" type="ORF">SISSUDRAFT_1067528</name>
</gene>
<evidence type="ECO:0000256" key="1">
    <source>
        <dbReference type="SAM" id="MobiDB-lite"/>
    </source>
</evidence>
<evidence type="ECO:0000313" key="2">
    <source>
        <dbReference type="EMBL" id="KZT31721.1"/>
    </source>
</evidence>
<name>A0A165X0N9_9AGAM</name>
<protein>
    <submittedName>
        <fullName evidence="2">Uncharacterized protein</fullName>
    </submittedName>
</protein>